<gene>
    <name evidence="3" type="ORF">C9I89_14175</name>
</gene>
<evidence type="ECO:0000313" key="3">
    <source>
        <dbReference type="EMBL" id="PSW04457.1"/>
    </source>
</evidence>
<feature type="chain" id="PRO_5015725196" evidence="2">
    <location>
        <begin position="24"/>
        <end position="129"/>
    </location>
</feature>
<dbReference type="Proteomes" id="UP000240904">
    <property type="component" value="Unassembled WGS sequence"/>
</dbReference>
<dbReference type="RefSeq" id="WP_107283989.1">
    <property type="nucleotide sequence ID" value="NZ_PYMC01000009.1"/>
</dbReference>
<protein>
    <submittedName>
        <fullName evidence="3">Uncharacterized protein</fullName>
    </submittedName>
</protein>
<dbReference type="AlphaFoldDB" id="A0A2T3MX87"/>
<proteinExistence type="predicted"/>
<name>A0A2T3MX87_9GAMM</name>
<dbReference type="EMBL" id="PYMC01000009">
    <property type="protein sequence ID" value="PSW04457.1"/>
    <property type="molecule type" value="Genomic_DNA"/>
</dbReference>
<keyword evidence="2" id="KW-0732">Signal</keyword>
<sequence length="129" mass="13387">MNIHRIRFLSVVGLSIISGAAMAADDAKLSIIDRKASLVNAMAEGTHRRIQVLEAEDMILLQRSDNIVPSPDPKGNYRSLSQGGRFGTDATASVDGLNGNQEPGRSHGSLGIVGAAGTEGPALAIGPLN</sequence>
<feature type="region of interest" description="Disordered" evidence="1">
    <location>
        <begin position="64"/>
        <end position="112"/>
    </location>
</feature>
<evidence type="ECO:0000256" key="1">
    <source>
        <dbReference type="SAM" id="MobiDB-lite"/>
    </source>
</evidence>
<reference evidence="3 4" key="1">
    <citation type="submission" date="2018-03" db="EMBL/GenBank/DDBJ databases">
        <title>Whole genome sequencing of Histamine producing bacteria.</title>
        <authorList>
            <person name="Butler K."/>
        </authorList>
    </citation>
    <scope>NUCLEOTIDE SEQUENCE [LARGE SCALE GENOMIC DNA]</scope>
    <source>
        <strain evidence="3 4">DSM 16190</strain>
    </source>
</reference>
<comment type="caution">
    <text evidence="3">The sequence shown here is derived from an EMBL/GenBank/DDBJ whole genome shotgun (WGS) entry which is preliminary data.</text>
</comment>
<keyword evidence="4" id="KW-1185">Reference proteome</keyword>
<feature type="signal peptide" evidence="2">
    <location>
        <begin position="1"/>
        <end position="23"/>
    </location>
</feature>
<evidence type="ECO:0000313" key="4">
    <source>
        <dbReference type="Proteomes" id="UP000240904"/>
    </source>
</evidence>
<organism evidence="3 4">
    <name type="scientific">Photobacterium lipolyticum</name>
    <dbReference type="NCBI Taxonomy" id="266810"/>
    <lineage>
        <taxon>Bacteria</taxon>
        <taxon>Pseudomonadati</taxon>
        <taxon>Pseudomonadota</taxon>
        <taxon>Gammaproteobacteria</taxon>
        <taxon>Vibrionales</taxon>
        <taxon>Vibrionaceae</taxon>
        <taxon>Photobacterium</taxon>
    </lineage>
</organism>
<accession>A0A2T3MX87</accession>
<evidence type="ECO:0000256" key="2">
    <source>
        <dbReference type="SAM" id="SignalP"/>
    </source>
</evidence>